<feature type="compositionally biased region" description="Polar residues" evidence="16">
    <location>
        <begin position="351"/>
        <end position="372"/>
    </location>
</feature>
<evidence type="ECO:0000256" key="15">
    <source>
        <dbReference type="PIRSR" id="PIRSR037299-1"/>
    </source>
</evidence>
<comment type="similarity">
    <text evidence="13">Belongs to the glycosyl hydrolase 16 family. CRH1 subfamily.</text>
</comment>
<dbReference type="InterPro" id="IPR000757">
    <property type="entry name" value="Beta-glucanase-like"/>
</dbReference>
<dbReference type="Pfam" id="PF00722">
    <property type="entry name" value="Glyco_hydro_16"/>
    <property type="match status" value="1"/>
</dbReference>
<keyword evidence="12" id="KW-0961">Cell wall biogenesis/degradation</keyword>
<evidence type="ECO:0000256" key="7">
    <source>
        <dbReference type="ARBA" id="ARBA00022801"/>
    </source>
</evidence>
<evidence type="ECO:0000256" key="14">
    <source>
        <dbReference type="PIRNR" id="PIRNR037299"/>
    </source>
</evidence>
<feature type="compositionally biased region" description="Low complexity" evidence="16">
    <location>
        <begin position="424"/>
        <end position="446"/>
    </location>
</feature>
<dbReference type="GO" id="GO:0098552">
    <property type="term" value="C:side of membrane"/>
    <property type="evidence" value="ECO:0007669"/>
    <property type="project" value="UniProtKB-KW"/>
</dbReference>
<evidence type="ECO:0000259" key="18">
    <source>
        <dbReference type="PROSITE" id="PS51762"/>
    </source>
</evidence>
<keyword evidence="11" id="KW-0326">Glycosidase</keyword>
<evidence type="ECO:0000256" key="16">
    <source>
        <dbReference type="SAM" id="MobiDB-lite"/>
    </source>
</evidence>
<dbReference type="PIRSF" id="PIRSF037299">
    <property type="entry name" value="Glycosidase_CRH1_prd"/>
    <property type="match status" value="1"/>
</dbReference>
<keyword evidence="10" id="KW-0449">Lipoprotein</keyword>
<evidence type="ECO:0000256" key="12">
    <source>
        <dbReference type="ARBA" id="ARBA00023316"/>
    </source>
</evidence>
<dbReference type="GO" id="GO:0016757">
    <property type="term" value="F:glycosyltransferase activity"/>
    <property type="evidence" value="ECO:0007669"/>
    <property type="project" value="UniProtKB-KW"/>
</dbReference>
<name>A0A060T7L3_BLAAD</name>
<comment type="subcellular location">
    <subcellularLocation>
        <location evidence="2">Membrane</location>
        <topology evidence="2">Lipid-anchor</topology>
        <topology evidence="2">GPI-anchor</topology>
    </subcellularLocation>
</comment>
<dbReference type="InterPro" id="IPR050546">
    <property type="entry name" value="Glycosyl_Hydrlase_16"/>
</dbReference>
<evidence type="ECO:0000256" key="5">
    <source>
        <dbReference type="ARBA" id="ARBA00022679"/>
    </source>
</evidence>
<feature type="compositionally biased region" description="Gly residues" evidence="16">
    <location>
        <begin position="412"/>
        <end position="423"/>
    </location>
</feature>
<gene>
    <name evidence="19" type="ORF">GNLVRS02_ARAD1D00396g</name>
</gene>
<dbReference type="GO" id="GO:0005975">
    <property type="term" value="P:carbohydrate metabolic process"/>
    <property type="evidence" value="ECO:0007669"/>
    <property type="project" value="InterPro"/>
</dbReference>
<keyword evidence="4" id="KW-0328">Glycosyltransferase</keyword>
<dbReference type="SUPFAM" id="SSF49899">
    <property type="entry name" value="Concanavalin A-like lectins/glucanases"/>
    <property type="match status" value="1"/>
</dbReference>
<feature type="active site" description="Proton donor" evidence="15">
    <location>
        <position position="166"/>
    </location>
</feature>
<protein>
    <recommendedName>
        <fullName evidence="14">Crh-like protein</fullName>
        <ecNumber evidence="14">3.2.-.-</ecNumber>
    </recommendedName>
</protein>
<evidence type="ECO:0000256" key="17">
    <source>
        <dbReference type="SAM" id="SignalP"/>
    </source>
</evidence>
<dbReference type="EC" id="3.2.-.-" evidence="14"/>
<feature type="domain" description="GH16" evidence="18">
    <location>
        <begin position="60"/>
        <end position="283"/>
    </location>
</feature>
<dbReference type="GO" id="GO:0031505">
    <property type="term" value="P:fungal-type cell wall organization"/>
    <property type="evidence" value="ECO:0007669"/>
    <property type="project" value="TreeGrafter"/>
</dbReference>
<proteinExistence type="inferred from homology"/>
<dbReference type="GO" id="GO:0009277">
    <property type="term" value="C:fungal-type cell wall"/>
    <property type="evidence" value="ECO:0007669"/>
    <property type="project" value="TreeGrafter"/>
</dbReference>
<keyword evidence="7 14" id="KW-0378">Hydrolase</keyword>
<keyword evidence="3" id="KW-0336">GPI-anchor</keyword>
<accession>A0A060T7L3</accession>
<evidence type="ECO:0000256" key="8">
    <source>
        <dbReference type="ARBA" id="ARBA00023136"/>
    </source>
</evidence>
<evidence type="ECO:0000256" key="13">
    <source>
        <dbReference type="ARBA" id="ARBA00038074"/>
    </source>
</evidence>
<dbReference type="AlphaFoldDB" id="A0A060T7L3"/>
<evidence type="ECO:0000256" key="10">
    <source>
        <dbReference type="ARBA" id="ARBA00023288"/>
    </source>
</evidence>
<reference evidence="19" key="1">
    <citation type="submission" date="2014-02" db="EMBL/GenBank/DDBJ databases">
        <authorList>
            <person name="Genoscope - CEA"/>
        </authorList>
    </citation>
    <scope>NUCLEOTIDE SEQUENCE</scope>
    <source>
        <strain evidence="19">LS3</strain>
    </source>
</reference>
<feature type="active site" description="Nucleophile" evidence="15">
    <location>
        <position position="162"/>
    </location>
</feature>
<dbReference type="FunFam" id="2.60.120.200:FF:000159">
    <property type="entry name" value="Glycosidase"/>
    <property type="match status" value="1"/>
</dbReference>
<sequence>MLTRTLIGALALASAGLADDAPKCGPGNSCPEKYPCCDSTGQCGNGIVCVNGCDPRYSFEPGACMPMPQCQNKNWDFKSTDGIVKQADYMGDADKDPWYYVGDIEVDDDEGGVRLTMKKDTTGTVLTSTHFLWYGNMKATLKTSHLQGVVTDFILMSDVKDEIDYEFVGNNLNNAQTNYYFQGWLDYQKEVDASVDDTYDNFHTYEVDWTEDRIEWRIDGETKRTLKKEDTKNQTTGEYNYPQTPARLQLGIWPGGGDGQGQGTVEWAGGKIDWDSDQIGGDGYYYALVKSVEMTCYDAPSGTSGSGSKSYVYTDSDGMGKNVALSDNSTVLESLDGTGLNPEGSDKKKNSTSSVSAPNVSAMSKSSKSVPNVSEKSKSKTQSKSVPDVTGSDSAATASATMVGGDETSGSGDSGSTGSGSGSGSAAAATASGSGSGSAASSSSGSMVTMASSAGMVVLGLFAATFF</sequence>
<keyword evidence="9" id="KW-0325">Glycoprotein</keyword>
<organism evidence="19">
    <name type="scientific">Blastobotrys adeninivorans</name>
    <name type="common">Yeast</name>
    <name type="synonym">Arxula adeninivorans</name>
    <dbReference type="NCBI Taxonomy" id="409370"/>
    <lineage>
        <taxon>Eukaryota</taxon>
        <taxon>Fungi</taxon>
        <taxon>Dikarya</taxon>
        <taxon>Ascomycota</taxon>
        <taxon>Saccharomycotina</taxon>
        <taxon>Dipodascomycetes</taxon>
        <taxon>Dipodascales</taxon>
        <taxon>Trichomonascaceae</taxon>
        <taxon>Blastobotrys</taxon>
    </lineage>
</organism>
<evidence type="ECO:0000256" key="6">
    <source>
        <dbReference type="ARBA" id="ARBA00022729"/>
    </source>
</evidence>
<dbReference type="InterPro" id="IPR017168">
    <property type="entry name" value="CHR-like"/>
</dbReference>
<evidence type="ECO:0000256" key="4">
    <source>
        <dbReference type="ARBA" id="ARBA00022676"/>
    </source>
</evidence>
<reference evidence="19" key="2">
    <citation type="submission" date="2014-06" db="EMBL/GenBank/DDBJ databases">
        <title>The complete genome of Blastobotrys (Arxula) adeninivorans LS3 - a yeast of biotechnological interest.</title>
        <authorList>
            <person name="Kunze G."/>
            <person name="Gaillardin C."/>
            <person name="Czernicka M."/>
            <person name="Durrens P."/>
            <person name="Martin T."/>
            <person name="Boer E."/>
            <person name="Gabaldon T."/>
            <person name="Cruz J."/>
            <person name="Talla E."/>
            <person name="Marck C."/>
            <person name="Goffeau A."/>
            <person name="Barbe V."/>
            <person name="Baret P."/>
            <person name="Baronian K."/>
            <person name="Beier S."/>
            <person name="Bleykasten C."/>
            <person name="Bode R."/>
            <person name="Casaregola S."/>
            <person name="Despons L."/>
            <person name="Fairhead C."/>
            <person name="Giersberg M."/>
            <person name="Gierski P."/>
            <person name="Hahnel U."/>
            <person name="Hartmann A."/>
            <person name="Jankowska D."/>
            <person name="Jubin C."/>
            <person name="Jung P."/>
            <person name="Lafontaine I."/>
            <person name="Leh-Louis V."/>
            <person name="Lemaire M."/>
            <person name="Marcet-Houben M."/>
            <person name="Mascher M."/>
            <person name="Morel G."/>
            <person name="Richard G.-F."/>
            <person name="Riechen J."/>
            <person name="Sacerdot C."/>
            <person name="Sarkar A."/>
            <person name="Savel G."/>
            <person name="Schacherer J."/>
            <person name="Sherman D."/>
            <person name="Straub M.-L."/>
            <person name="Stein N."/>
            <person name="Thierry A."/>
            <person name="Trautwein-Schult A."/>
            <person name="Westhof E."/>
            <person name="Worch S."/>
            <person name="Dujon B."/>
            <person name="Souciet J.-L."/>
            <person name="Wincker P."/>
            <person name="Scholz U."/>
            <person name="Neuveglise N."/>
        </authorList>
    </citation>
    <scope>NUCLEOTIDE SEQUENCE</scope>
    <source>
        <strain evidence="19">LS3</strain>
    </source>
</reference>
<dbReference type="PhylomeDB" id="A0A060T7L3"/>
<evidence type="ECO:0000256" key="1">
    <source>
        <dbReference type="ARBA" id="ARBA00000822"/>
    </source>
</evidence>
<dbReference type="GO" id="GO:0008843">
    <property type="term" value="F:endochitinase activity"/>
    <property type="evidence" value="ECO:0007669"/>
    <property type="project" value="UniProtKB-EC"/>
</dbReference>
<keyword evidence="8 14" id="KW-0472">Membrane</keyword>
<dbReference type="InterPro" id="IPR013320">
    <property type="entry name" value="ConA-like_dom_sf"/>
</dbReference>
<dbReference type="PROSITE" id="PS51762">
    <property type="entry name" value="GH16_2"/>
    <property type="match status" value="1"/>
</dbReference>
<evidence type="ECO:0000256" key="2">
    <source>
        <dbReference type="ARBA" id="ARBA00004589"/>
    </source>
</evidence>
<evidence type="ECO:0000256" key="9">
    <source>
        <dbReference type="ARBA" id="ARBA00023180"/>
    </source>
</evidence>
<feature type="signal peptide" evidence="17">
    <location>
        <begin position="1"/>
        <end position="18"/>
    </location>
</feature>
<dbReference type="Gene3D" id="2.60.120.200">
    <property type="match status" value="1"/>
</dbReference>
<dbReference type="EMBL" id="HG937694">
    <property type="protein sequence ID" value="CDP36953.1"/>
    <property type="molecule type" value="Genomic_DNA"/>
</dbReference>
<evidence type="ECO:0000256" key="3">
    <source>
        <dbReference type="ARBA" id="ARBA00022622"/>
    </source>
</evidence>
<feature type="region of interest" description="Disordered" evidence="16">
    <location>
        <begin position="333"/>
        <end position="446"/>
    </location>
</feature>
<evidence type="ECO:0000256" key="11">
    <source>
        <dbReference type="ARBA" id="ARBA00023295"/>
    </source>
</evidence>
<dbReference type="PANTHER" id="PTHR10963:SF22">
    <property type="entry name" value="GLYCOSIDASE CRH2-RELATED"/>
    <property type="match status" value="1"/>
</dbReference>
<feature type="chain" id="PRO_5001588010" description="Crh-like protein" evidence="17">
    <location>
        <begin position="19"/>
        <end position="467"/>
    </location>
</feature>
<dbReference type="PANTHER" id="PTHR10963">
    <property type="entry name" value="GLYCOSYL HYDROLASE-RELATED"/>
    <property type="match status" value="1"/>
</dbReference>
<keyword evidence="5" id="KW-0808">Transferase</keyword>
<keyword evidence="6 17" id="KW-0732">Signal</keyword>
<evidence type="ECO:0000313" key="19">
    <source>
        <dbReference type="EMBL" id="CDP36953.1"/>
    </source>
</evidence>
<comment type="catalytic activity">
    <reaction evidence="1">
        <text>Random endo-hydrolysis of N-acetyl-beta-D-glucosaminide (1-&gt;4)-beta-linkages in chitin and chitodextrins.</text>
        <dbReference type="EC" id="3.2.1.14"/>
    </reaction>
</comment>